<keyword evidence="3" id="KW-1185">Reference proteome</keyword>
<dbReference type="Proteomes" id="UP000594454">
    <property type="component" value="Chromosome 2"/>
</dbReference>
<reference evidence="2 3" key="1">
    <citation type="submission" date="2020-11" db="EMBL/GenBank/DDBJ databases">
        <authorList>
            <person name="Wallbank WR R."/>
            <person name="Pardo Diaz C."/>
            <person name="Kozak K."/>
            <person name="Martin S."/>
            <person name="Jiggins C."/>
            <person name="Moest M."/>
            <person name="Warren A I."/>
            <person name="Generalovic N T."/>
            <person name="Byers J.R.P. K."/>
            <person name="Montejo-Kovacevich G."/>
            <person name="Yen C E."/>
        </authorList>
    </citation>
    <scope>NUCLEOTIDE SEQUENCE [LARGE SCALE GENOMIC DNA]</scope>
</reference>
<dbReference type="OMA" id="HDWRYTV"/>
<dbReference type="InParanoid" id="A0A7R8YS42"/>
<keyword evidence="1" id="KW-0812">Transmembrane</keyword>
<evidence type="ECO:0000256" key="1">
    <source>
        <dbReference type="SAM" id="Phobius"/>
    </source>
</evidence>
<dbReference type="EMBL" id="LR899010">
    <property type="protein sequence ID" value="CAD7083373.1"/>
    <property type="molecule type" value="Genomic_DNA"/>
</dbReference>
<organism evidence="2 3">
    <name type="scientific">Hermetia illucens</name>
    <name type="common">Black soldier fly</name>
    <dbReference type="NCBI Taxonomy" id="343691"/>
    <lineage>
        <taxon>Eukaryota</taxon>
        <taxon>Metazoa</taxon>
        <taxon>Ecdysozoa</taxon>
        <taxon>Arthropoda</taxon>
        <taxon>Hexapoda</taxon>
        <taxon>Insecta</taxon>
        <taxon>Pterygota</taxon>
        <taxon>Neoptera</taxon>
        <taxon>Endopterygota</taxon>
        <taxon>Diptera</taxon>
        <taxon>Brachycera</taxon>
        <taxon>Stratiomyomorpha</taxon>
        <taxon>Stratiomyidae</taxon>
        <taxon>Hermetiinae</taxon>
        <taxon>Hermetia</taxon>
    </lineage>
</organism>
<evidence type="ECO:0000313" key="3">
    <source>
        <dbReference type="Proteomes" id="UP000594454"/>
    </source>
</evidence>
<dbReference type="OrthoDB" id="6578546at2759"/>
<dbReference type="SUPFAM" id="SSF55961">
    <property type="entry name" value="Bet v1-like"/>
    <property type="match status" value="1"/>
</dbReference>
<proteinExistence type="predicted"/>
<keyword evidence="1" id="KW-0472">Membrane</keyword>
<dbReference type="AlphaFoldDB" id="A0A7R8YS42"/>
<evidence type="ECO:0000313" key="2">
    <source>
        <dbReference type="EMBL" id="CAD7083373.1"/>
    </source>
</evidence>
<accession>A0A7R8YS42</accession>
<protein>
    <submittedName>
        <fullName evidence="2">Uncharacterized protein</fullName>
    </submittedName>
</protein>
<feature type="transmembrane region" description="Helical" evidence="1">
    <location>
        <begin position="12"/>
        <end position="29"/>
    </location>
</feature>
<name>A0A7R8YS42_HERIL</name>
<gene>
    <name evidence="2" type="ORF">HERILL_LOCUS6338</name>
</gene>
<keyword evidence="1" id="KW-1133">Transmembrane helix</keyword>
<sequence>MYRTHWNRKRICYLAVILILLWFLFRGGYNDYEITGIIENTNPKDVWEFVADFSKMMILNPTIISFKITDDSGNYEHWKYSVIYKERLSHWPYWENVGMADYSVRYEQAASTEIYIVASKHTTCFLAGFYCLSSEGDFRFAANGSDTFCREKVRYQCPPFFGRMCRREVEFQRNAIMENLKKHFRDKTE</sequence>